<dbReference type="Proteomes" id="UP000480178">
    <property type="component" value="Chromosome"/>
</dbReference>
<evidence type="ECO:0000313" key="3">
    <source>
        <dbReference type="Proteomes" id="UP000480178"/>
    </source>
</evidence>
<dbReference type="EMBL" id="CP048222">
    <property type="protein sequence ID" value="QHT66631.1"/>
    <property type="molecule type" value="Genomic_DNA"/>
</dbReference>
<protein>
    <recommendedName>
        <fullName evidence="4">SPOR domain-containing protein</fullName>
    </recommendedName>
</protein>
<accession>A0A6C0GF47</accession>
<dbReference type="RefSeq" id="WP_162442685.1">
    <property type="nucleotide sequence ID" value="NZ_CP048222.1"/>
</dbReference>
<keyword evidence="1" id="KW-0812">Transmembrane</keyword>
<keyword evidence="1" id="KW-0472">Membrane</keyword>
<reference evidence="2 3" key="1">
    <citation type="submission" date="2020-01" db="EMBL/GenBank/DDBJ databases">
        <authorList>
            <person name="Kim M.K."/>
        </authorList>
    </citation>
    <scope>NUCLEOTIDE SEQUENCE [LARGE SCALE GENOMIC DNA]</scope>
    <source>
        <strain evidence="2 3">172606-1</strain>
    </source>
</reference>
<keyword evidence="3" id="KW-1185">Reference proteome</keyword>
<dbReference type="KEGG" id="rhoz:GXP67_08165"/>
<keyword evidence="1" id="KW-1133">Transmembrane helix</keyword>
<organism evidence="2 3">
    <name type="scientific">Rhodocytophaga rosea</name>
    <dbReference type="NCBI Taxonomy" id="2704465"/>
    <lineage>
        <taxon>Bacteria</taxon>
        <taxon>Pseudomonadati</taxon>
        <taxon>Bacteroidota</taxon>
        <taxon>Cytophagia</taxon>
        <taxon>Cytophagales</taxon>
        <taxon>Rhodocytophagaceae</taxon>
        <taxon>Rhodocytophaga</taxon>
    </lineage>
</organism>
<sequence length="196" mass="22241">MEATNEYTHQEFLALENQKIELESEKESLESRARIFTITTIVLAVLFLLSVAYVVLSEVKAPLFGKWPKIASENTVLKQQVEDLNALKPTLDSVIAANNILVEQTDTQQGVFFEVQIGAFEHFNLDQYAQELARLKKEEVDVMDKYTLGKFRDFKMAKAFNEDIKKMGVVDAFIVGKVDGQRVDLQEAVDKSKKGF</sequence>
<name>A0A6C0GF47_9BACT</name>
<gene>
    <name evidence="2" type="ORF">GXP67_08165</name>
</gene>
<feature type="transmembrane region" description="Helical" evidence="1">
    <location>
        <begin position="35"/>
        <end position="56"/>
    </location>
</feature>
<evidence type="ECO:0000256" key="1">
    <source>
        <dbReference type="SAM" id="Phobius"/>
    </source>
</evidence>
<proteinExistence type="predicted"/>
<dbReference type="AlphaFoldDB" id="A0A6C0GF47"/>
<evidence type="ECO:0008006" key="4">
    <source>
        <dbReference type="Google" id="ProtNLM"/>
    </source>
</evidence>
<evidence type="ECO:0000313" key="2">
    <source>
        <dbReference type="EMBL" id="QHT66631.1"/>
    </source>
</evidence>